<organism evidence="3">
    <name type="scientific">hydrothermal vent metagenome</name>
    <dbReference type="NCBI Taxonomy" id="652676"/>
    <lineage>
        <taxon>unclassified sequences</taxon>
        <taxon>metagenomes</taxon>
        <taxon>ecological metagenomes</taxon>
    </lineage>
</organism>
<dbReference type="InterPro" id="IPR018392">
    <property type="entry name" value="LysM"/>
</dbReference>
<dbReference type="SUPFAM" id="SSF51261">
    <property type="entry name" value="Duplicated hybrid motif"/>
    <property type="match status" value="1"/>
</dbReference>
<sequence length="526" mass="56530">MLKFSYRIRWSFTYTLLLLLMLIGCERPSPKTAVFVTPGQANQPPTPILTPFSGSNPQPPTPENPPAVAVAKPTYFGTPTPDNPHETAVSPNGNTTSNHTVAVGETLGYIAQLYGTTIEDLLERNQLDNGDLLFVGQTLQVPISAAQIGSDFKLIPDSELVYGPAAAGFDIQNLVALHSGSLLNYEETVEDQLLSGSEIVSLVAHRFSVNPRLLLAALEYRAGWVTQVTGVIEQFPLGYRASNKSGLYAQLSWAANELNWGFYGRSEGGLNTFTISDGTRLGFAPTINDGTAGVQKWLGAHDAATYASWQQDVGANGFWATYNQLFGNPFAYTVDPLLPTDLRQPSLQLPWRDETWYFTGGPHGGWAAGSAWAALDFAPPGEQLGCAQSDSWVTAMGDGIVTRSGFGAVVVDLDSAATLADGFASTGWAITYMHLATRDRIPVGTPVQMGDRLGHPSCEGGFSNGSHVHVARTYNGRWVAADGESPFNMAGWISQGLGSEYEGILIRGTVTKETCLCWDEINAITP</sequence>
<dbReference type="InterPro" id="IPR036779">
    <property type="entry name" value="LysM_dom_sf"/>
</dbReference>
<dbReference type="SMART" id="SM00257">
    <property type="entry name" value="LysM"/>
    <property type="match status" value="1"/>
</dbReference>
<reference evidence="3" key="1">
    <citation type="submission" date="2018-06" db="EMBL/GenBank/DDBJ databases">
        <authorList>
            <person name="Zhirakovskaya E."/>
        </authorList>
    </citation>
    <scope>NUCLEOTIDE SEQUENCE</scope>
</reference>
<dbReference type="InterPro" id="IPR011055">
    <property type="entry name" value="Dup_hybrid_motif"/>
</dbReference>
<dbReference type="CDD" id="cd00118">
    <property type="entry name" value="LysM"/>
    <property type="match status" value="1"/>
</dbReference>
<dbReference type="PROSITE" id="PS51782">
    <property type="entry name" value="LYSM"/>
    <property type="match status" value="1"/>
</dbReference>
<feature type="domain" description="LysM" evidence="2">
    <location>
        <begin position="97"/>
        <end position="141"/>
    </location>
</feature>
<feature type="region of interest" description="Disordered" evidence="1">
    <location>
        <begin position="75"/>
        <end position="95"/>
    </location>
</feature>
<dbReference type="EMBL" id="UOEU01000492">
    <property type="protein sequence ID" value="VAW33906.1"/>
    <property type="molecule type" value="Genomic_DNA"/>
</dbReference>
<dbReference type="SUPFAM" id="SSF54106">
    <property type="entry name" value="LysM domain"/>
    <property type="match status" value="1"/>
</dbReference>
<proteinExistence type="predicted"/>
<accession>A0A3B0VP19</accession>
<protein>
    <recommendedName>
        <fullName evidence="2">LysM domain-containing protein</fullName>
    </recommendedName>
</protein>
<dbReference type="PROSITE" id="PS51257">
    <property type="entry name" value="PROKAR_LIPOPROTEIN"/>
    <property type="match status" value="1"/>
</dbReference>
<dbReference type="Pfam" id="PF01476">
    <property type="entry name" value="LysM"/>
    <property type="match status" value="1"/>
</dbReference>
<dbReference type="Gene3D" id="2.70.70.10">
    <property type="entry name" value="Glucose Permease (Domain IIA)"/>
    <property type="match status" value="1"/>
</dbReference>
<name>A0A3B0VP19_9ZZZZ</name>
<evidence type="ECO:0000313" key="3">
    <source>
        <dbReference type="EMBL" id="VAW33906.1"/>
    </source>
</evidence>
<gene>
    <name evidence="3" type="ORF">MNBD_CHLOROFLEXI01-1129</name>
</gene>
<dbReference type="AlphaFoldDB" id="A0A3B0VP19"/>
<evidence type="ECO:0000256" key="1">
    <source>
        <dbReference type="SAM" id="MobiDB-lite"/>
    </source>
</evidence>
<evidence type="ECO:0000259" key="2">
    <source>
        <dbReference type="PROSITE" id="PS51782"/>
    </source>
</evidence>
<dbReference type="Gene3D" id="3.10.350.10">
    <property type="entry name" value="LysM domain"/>
    <property type="match status" value="1"/>
</dbReference>